<dbReference type="Gene3D" id="3.40.50.300">
    <property type="entry name" value="P-loop containing nucleotide triphosphate hydrolases"/>
    <property type="match status" value="2"/>
</dbReference>
<dbReference type="STRING" id="663278.Ethha_1262"/>
<feature type="coiled-coil region" evidence="1">
    <location>
        <begin position="727"/>
        <end position="768"/>
    </location>
</feature>
<evidence type="ECO:0000313" key="3">
    <source>
        <dbReference type="EMBL" id="ADU26806.1"/>
    </source>
</evidence>
<dbReference type="NCBIfam" id="TIGR02680">
    <property type="entry name" value="TIGR02680 family protein"/>
    <property type="match status" value="1"/>
</dbReference>
<feature type="region of interest" description="Disordered" evidence="2">
    <location>
        <begin position="348"/>
        <end position="382"/>
    </location>
</feature>
<dbReference type="InterPro" id="IPR027417">
    <property type="entry name" value="P-loop_NTPase"/>
</dbReference>
<dbReference type="Proteomes" id="UP000001551">
    <property type="component" value="Chromosome"/>
</dbReference>
<dbReference type="HOGENOM" id="CLU_005532_0_0_9"/>
<dbReference type="InterPro" id="IPR013496">
    <property type="entry name" value="CHP02680"/>
</dbReference>
<dbReference type="KEGG" id="eha:Ethha_1262"/>
<dbReference type="Pfam" id="PF13558">
    <property type="entry name" value="SbcC_Walker_B"/>
    <property type="match status" value="1"/>
</dbReference>
<keyword evidence="1" id="KW-0175">Coiled coil</keyword>
<name>E6U5P7_ETHHY</name>
<feature type="coiled-coil region" evidence="1">
    <location>
        <begin position="435"/>
        <end position="472"/>
    </location>
</feature>
<feature type="compositionally biased region" description="Basic and acidic residues" evidence="2">
    <location>
        <begin position="348"/>
        <end position="367"/>
    </location>
</feature>
<sequence>MLRWLMNRLGFVNFWLYDVEEFPFRGGRLLLRGANGAGKSITTQSFIPFILDGNHRPERLDSFGTKDRKMDFYLLGDGDRDESTGYLYLEFKKPDVEHYCTLVIGMRAQKGKGISSFWGFCLCDGRRIGSDLCLYREAGSQRLPLSKQEAKNALNDSGNWADSTTEYKKLVNDRIFQFPDIDQYEQFITLLIQIRAPKLSKDFKPSLVQDILNSSLQPLSDNDLQAMVDAMEKMDSIQGNLEQLERAQISAGIIRTEYTRYNQYMLAQKARAFLKHHEETENLQSHVSTTQNDIANLELEIEKLNVKIQKDSETLSQLKAEKNALGGSDTLQEKADRLTELQDALQENDREFEQDARNVEGQREKRNQSQRTLDNLKRQKDDQQALYQQRLDELDEVQEQLQWNGPSELKKQLAKKSYTAFKEAYTAGTVYSRRLKDAQTALEQQEEKSRELDDVQKRLNDADVKCRTAQNELDTAYLVEQKARDELIEAFLRIQAGNREFVFSDTLLGQIKQIVSHYKSTVDDSELNALLSNEKNALYSLLQTQLAECQAQRKELQDTYNALCAQLKVLEDAPEPIPLRTAAVQETREELCRRGVSCAPFYDLIDYAPGMEQRKKDLLEAQLTDMGLLDALVVPQSEQAVVSDILQRHPDHFVKISDAHIRQPLHDLYAVEGPLKEAAETALSGISCTDDDGDTAVLPDGRYRLGVLSGKSHPLKTAGFIGAAARRENRQRQIDALKQQIAECQGALGLQYMKLEKLQQRINNLNAEYEGRPSTADLAMALSLVQTCENSLAVAKGAVEQLDKAEKDARAALGNAKQRAITLCKEIPVSRTASAFLEEQNSLDDYMALLHDLEEGWNGYHHAEELFGAQSDKLEQVEDYLLSLELAARTRKNKSQTLTREIKALQEFLNQPENRALAEKLQKINGEISDLEKNLPDWKADVRVDGTKLEQLCEKKLQKAQELVTMIEHENNLRTYFLEEQALGFFPDTADESVLAAARKAELKLRAQDVEQLPDNMYQALHENFLKNSAALTDYQPKIIPQFEETEGVLRRRRLILLTLDGKQVSLPFFIQEIGQKISLMQELLNEKDRELFESILTETISGKLRNRIAVSHRWVHTMGEIMSGVNTSMGLVFNLSWKGKSQQADGELDTKKLVELLNRDIEILSDEDRRKITAHFRTKVNSARRYATENDQSVSYADLIRDALDFRNWFEFTLSFQRRGEKEKNLTNSEFNKFSGGEKAMAMYVPLFAAISAQYKRATVECPYVIALDEAFAGVDDKNIESMFALVETLGFGYIMNSQALWGCYASVPQLEIADMYRPANSQVVTILLYQWDGYQKTLDEGAMLL</sequence>
<feature type="coiled-coil region" evidence="1">
    <location>
        <begin position="539"/>
        <end position="573"/>
    </location>
</feature>
<dbReference type="eggNOG" id="COG1196">
    <property type="taxonomic scope" value="Bacteria"/>
</dbReference>
<dbReference type="EMBL" id="CP002400">
    <property type="protein sequence ID" value="ADU26806.1"/>
    <property type="molecule type" value="Genomic_DNA"/>
</dbReference>
<feature type="coiled-coil region" evidence="1">
    <location>
        <begin position="914"/>
        <end position="941"/>
    </location>
</feature>
<dbReference type="PANTHER" id="PTHR23159">
    <property type="entry name" value="CENTROSOMAL PROTEIN 2"/>
    <property type="match status" value="1"/>
</dbReference>
<dbReference type="SUPFAM" id="SSF52540">
    <property type="entry name" value="P-loop containing nucleoside triphosphate hydrolases"/>
    <property type="match status" value="2"/>
</dbReference>
<protein>
    <submittedName>
        <fullName evidence="3">Chromosome segregation ATPase-like protein</fullName>
    </submittedName>
</protein>
<organism evidence="3 4">
    <name type="scientific">Ethanoligenens harbinense (strain DSM 18485 / JCM 12961 / CGMCC 1.5033 / YUAN-3)</name>
    <dbReference type="NCBI Taxonomy" id="663278"/>
    <lineage>
        <taxon>Bacteria</taxon>
        <taxon>Bacillati</taxon>
        <taxon>Bacillota</taxon>
        <taxon>Clostridia</taxon>
        <taxon>Eubacteriales</taxon>
        <taxon>Oscillospiraceae</taxon>
        <taxon>Ethanoligenens</taxon>
    </lineage>
</organism>
<keyword evidence="4" id="KW-1185">Reference proteome</keyword>
<evidence type="ECO:0000256" key="1">
    <source>
        <dbReference type="SAM" id="Coils"/>
    </source>
</evidence>
<reference evidence="3 4" key="1">
    <citation type="submission" date="2010-12" db="EMBL/GenBank/DDBJ databases">
        <title>Complete sequence of Ethanoligenens harbinense YUAN-3.</title>
        <authorList>
            <person name="Lucas S."/>
            <person name="Copeland A."/>
            <person name="Lapidus A."/>
            <person name="Cheng J.-F."/>
            <person name="Bruce D."/>
            <person name="Goodwin L."/>
            <person name="Pitluck S."/>
            <person name="Chertkov O."/>
            <person name="Misra M."/>
            <person name="Detter J.C."/>
            <person name="Han C."/>
            <person name="Tapia R."/>
            <person name="Land M."/>
            <person name="Hauser L."/>
            <person name="Jeffries C."/>
            <person name="Kyrpides N."/>
            <person name="Ivanova N."/>
            <person name="Mikhailova N."/>
            <person name="Wang A."/>
            <person name="Mouttaki H."/>
            <person name="He Z."/>
            <person name="Zhou J."/>
            <person name="Hemme C.L."/>
            <person name="Woyke T."/>
        </authorList>
    </citation>
    <scope>NUCLEOTIDE SEQUENCE [LARGE SCALE GENOMIC DNA]</scope>
    <source>
        <strain evidence="4">DSM 18485 / JCM 12961 / CGMCC 1.5033 / YUAN-3</strain>
    </source>
</reference>
<evidence type="ECO:0000256" key="2">
    <source>
        <dbReference type="SAM" id="MobiDB-lite"/>
    </source>
</evidence>
<evidence type="ECO:0000313" key="4">
    <source>
        <dbReference type="Proteomes" id="UP000001551"/>
    </source>
</evidence>
<proteinExistence type="predicted"/>
<gene>
    <name evidence="3" type="ordered locus">Ethha_1262</name>
</gene>
<accession>E6U5P7</accession>
<dbReference type="PANTHER" id="PTHR23159:SF60">
    <property type="entry name" value="SPINDLE ASSEMBLY ABNORMAL PROTEIN 4"/>
    <property type="match status" value="1"/>
</dbReference>